<reference evidence="6" key="1">
    <citation type="journal article" date="2020" name="mSystems">
        <title>Genome- and Community-Level Interaction Insights into Carbon Utilization and Element Cycling Functions of Hydrothermarchaeota in Hydrothermal Sediment.</title>
        <authorList>
            <person name="Zhou Z."/>
            <person name="Liu Y."/>
            <person name="Xu W."/>
            <person name="Pan J."/>
            <person name="Luo Z.H."/>
            <person name="Li M."/>
        </authorList>
    </citation>
    <scope>NUCLEOTIDE SEQUENCE [LARGE SCALE GENOMIC DNA]</scope>
    <source>
        <strain evidence="6">SpSt-468</strain>
    </source>
</reference>
<evidence type="ECO:0000256" key="2">
    <source>
        <dbReference type="ARBA" id="ARBA00007958"/>
    </source>
</evidence>
<dbReference type="InterPro" id="IPR023214">
    <property type="entry name" value="HAD_sf"/>
</dbReference>
<dbReference type="Gene3D" id="3.40.50.1000">
    <property type="entry name" value="HAD superfamily/HAD-like"/>
    <property type="match status" value="1"/>
</dbReference>
<comment type="similarity">
    <text evidence="2">Belongs to the HAD-like hydrolase superfamily.</text>
</comment>
<evidence type="ECO:0000313" key="6">
    <source>
        <dbReference type="EMBL" id="HFK19758.1"/>
    </source>
</evidence>
<dbReference type="PANTHER" id="PTHR46470">
    <property type="entry name" value="N-ACYLNEURAMINATE-9-PHOSPHATASE"/>
    <property type="match status" value="1"/>
</dbReference>
<dbReference type="InterPro" id="IPR051400">
    <property type="entry name" value="HAD-like_hydrolase"/>
</dbReference>
<dbReference type="GO" id="GO:0046872">
    <property type="term" value="F:metal ion binding"/>
    <property type="evidence" value="ECO:0007669"/>
    <property type="project" value="UniProtKB-KW"/>
</dbReference>
<dbReference type="Gene3D" id="1.10.150.520">
    <property type="match status" value="1"/>
</dbReference>
<evidence type="ECO:0000256" key="4">
    <source>
        <dbReference type="ARBA" id="ARBA00022801"/>
    </source>
</evidence>
<evidence type="ECO:0000256" key="3">
    <source>
        <dbReference type="ARBA" id="ARBA00022723"/>
    </source>
</evidence>
<keyword evidence="4 6" id="KW-0378">Hydrolase</keyword>
<dbReference type="InterPro" id="IPR036412">
    <property type="entry name" value="HAD-like_sf"/>
</dbReference>
<dbReference type="PRINTS" id="PR00413">
    <property type="entry name" value="HADHALOGNASE"/>
</dbReference>
<dbReference type="AlphaFoldDB" id="A0A7C3J4S0"/>
<dbReference type="Pfam" id="PF00702">
    <property type="entry name" value="Hydrolase"/>
    <property type="match status" value="1"/>
</dbReference>
<dbReference type="NCBIfam" id="TIGR01549">
    <property type="entry name" value="HAD-SF-IA-v1"/>
    <property type="match status" value="1"/>
</dbReference>
<protein>
    <submittedName>
        <fullName evidence="6">HAD family hydrolase</fullName>
    </submittedName>
</protein>
<name>A0A7C3J4S0_9CREN</name>
<keyword evidence="5" id="KW-0460">Magnesium</keyword>
<evidence type="ECO:0000256" key="1">
    <source>
        <dbReference type="ARBA" id="ARBA00001946"/>
    </source>
</evidence>
<dbReference type="SUPFAM" id="SSF56784">
    <property type="entry name" value="HAD-like"/>
    <property type="match status" value="1"/>
</dbReference>
<dbReference type="InterPro" id="IPR006439">
    <property type="entry name" value="HAD-SF_hydro_IA"/>
</dbReference>
<comment type="cofactor">
    <cofactor evidence="1">
        <name>Mg(2+)</name>
        <dbReference type="ChEBI" id="CHEBI:18420"/>
    </cofactor>
</comment>
<comment type="caution">
    <text evidence="6">The sequence shown here is derived from an EMBL/GenBank/DDBJ whole genome shotgun (WGS) entry which is preliminary data.</text>
</comment>
<dbReference type="GO" id="GO:0016791">
    <property type="term" value="F:phosphatase activity"/>
    <property type="evidence" value="ECO:0007669"/>
    <property type="project" value="TreeGrafter"/>
</dbReference>
<organism evidence="6">
    <name type="scientific">Candidatus Methanomethylicus mesodigestus</name>
    <dbReference type="NCBI Taxonomy" id="1867258"/>
    <lineage>
        <taxon>Archaea</taxon>
        <taxon>Thermoproteota</taxon>
        <taxon>Methanosuratincolia</taxon>
        <taxon>Candidatus Methanomethylicales</taxon>
        <taxon>Candidatus Methanomethylicaceae</taxon>
        <taxon>Candidatus Methanomethylicus</taxon>
    </lineage>
</organism>
<evidence type="ECO:0000256" key="5">
    <source>
        <dbReference type="ARBA" id="ARBA00022842"/>
    </source>
</evidence>
<accession>A0A7C3J4S0</accession>
<dbReference type="SFLD" id="SFLDS00003">
    <property type="entry name" value="Haloacid_Dehalogenase"/>
    <property type="match status" value="1"/>
</dbReference>
<keyword evidence="3" id="KW-0479">Metal-binding</keyword>
<dbReference type="NCBIfam" id="TIGR01509">
    <property type="entry name" value="HAD-SF-IA-v3"/>
    <property type="match status" value="1"/>
</dbReference>
<sequence length="280" mass="30568">MDAAKTRFQIAGRRFAGIKAIIFDMDNTLFDFVEAKLAACKAVAEALGGDAEELLRYFARDPTRFEGHANIAEYMAEKGLFEEARYSEICSLYERVKLESVSPYPGIREALSSLKGMGLRLGVATNSTPTNAVARLKRTGLISYFDAVVAAESKDEMKPKPNVVERALDALGASPGEAIMVGDSLTRDIAAGSSLGMLTAYAQYGDRNISEARTEIAPDYVLRSVNDLVLMLEKRDLGSFYYPPPTVETMNPCPDRLVGIPCSLGWQPNATSEWQGDRTG</sequence>
<dbReference type="PANTHER" id="PTHR46470:SF2">
    <property type="entry name" value="GLYCERALDEHYDE 3-PHOSPHATE PHOSPHATASE"/>
    <property type="match status" value="1"/>
</dbReference>
<proteinExistence type="inferred from homology"/>
<gene>
    <name evidence="6" type="ORF">ENS19_00560</name>
</gene>
<dbReference type="SFLD" id="SFLDG01135">
    <property type="entry name" value="C1.5.6:_HAD__Beta-PGM__Phospha"/>
    <property type="match status" value="1"/>
</dbReference>
<dbReference type="GO" id="GO:0044281">
    <property type="term" value="P:small molecule metabolic process"/>
    <property type="evidence" value="ECO:0007669"/>
    <property type="project" value="UniProtKB-ARBA"/>
</dbReference>
<dbReference type="EMBL" id="DSTX01000001">
    <property type="protein sequence ID" value="HFK19758.1"/>
    <property type="molecule type" value="Genomic_DNA"/>
</dbReference>
<dbReference type="SFLD" id="SFLDG01129">
    <property type="entry name" value="C1.5:_HAD__Beta-PGM__Phosphata"/>
    <property type="match status" value="1"/>
</dbReference>